<gene>
    <name evidence="8" type="ORF">D3272_04805</name>
</gene>
<reference evidence="8 9" key="1">
    <citation type="submission" date="2018-09" db="EMBL/GenBank/DDBJ databases">
        <authorList>
            <person name="Grouzdev D.S."/>
            <person name="Krutkina M.S."/>
        </authorList>
    </citation>
    <scope>NUCLEOTIDE SEQUENCE [LARGE SCALE GENOMIC DNA]</scope>
    <source>
        <strain evidence="8 9">RmlP001</strain>
    </source>
</reference>
<dbReference type="PANTHER" id="PTHR30566">
    <property type="entry name" value="YNAI-RELATED MECHANOSENSITIVE ION CHANNEL"/>
    <property type="match status" value="1"/>
</dbReference>
<feature type="transmembrane region" description="Helical" evidence="6">
    <location>
        <begin position="16"/>
        <end position="33"/>
    </location>
</feature>
<dbReference type="Gene3D" id="3.30.70.100">
    <property type="match status" value="1"/>
</dbReference>
<dbReference type="GO" id="GO:0005886">
    <property type="term" value="C:plasma membrane"/>
    <property type="evidence" value="ECO:0007669"/>
    <property type="project" value="UniProtKB-SubCell"/>
</dbReference>
<dbReference type="InterPro" id="IPR006685">
    <property type="entry name" value="MscS_channel_2nd"/>
</dbReference>
<evidence type="ECO:0000256" key="2">
    <source>
        <dbReference type="ARBA" id="ARBA00022475"/>
    </source>
</evidence>
<dbReference type="SUPFAM" id="SSF50182">
    <property type="entry name" value="Sm-like ribonucleoproteins"/>
    <property type="match status" value="1"/>
</dbReference>
<dbReference type="InterPro" id="IPR010920">
    <property type="entry name" value="LSM_dom_sf"/>
</dbReference>
<evidence type="ECO:0000256" key="5">
    <source>
        <dbReference type="ARBA" id="ARBA00023136"/>
    </source>
</evidence>
<keyword evidence="9" id="KW-1185">Reference proteome</keyword>
<protein>
    <submittedName>
        <fullName evidence="8">Mechanosensitive ion channel family protein</fullName>
    </submittedName>
</protein>
<dbReference type="InterPro" id="IPR011066">
    <property type="entry name" value="MscS_channel_C_sf"/>
</dbReference>
<name>A0A4Q2RK01_9HYPH</name>
<evidence type="ECO:0000256" key="3">
    <source>
        <dbReference type="ARBA" id="ARBA00022692"/>
    </source>
</evidence>
<keyword evidence="5 6" id="KW-0472">Membrane</keyword>
<evidence type="ECO:0000313" key="8">
    <source>
        <dbReference type="EMBL" id="RYB06798.1"/>
    </source>
</evidence>
<evidence type="ECO:0000256" key="1">
    <source>
        <dbReference type="ARBA" id="ARBA00004651"/>
    </source>
</evidence>
<feature type="transmembrane region" description="Helical" evidence="6">
    <location>
        <begin position="86"/>
        <end position="109"/>
    </location>
</feature>
<feature type="transmembrane region" description="Helical" evidence="6">
    <location>
        <begin position="54"/>
        <end position="74"/>
    </location>
</feature>
<keyword evidence="3 6" id="KW-0812">Transmembrane</keyword>
<comment type="caution">
    <text evidence="8">The sequence shown here is derived from an EMBL/GenBank/DDBJ whole genome shotgun (WGS) entry which is preliminary data.</text>
</comment>
<dbReference type="SUPFAM" id="SSF82689">
    <property type="entry name" value="Mechanosensitive channel protein MscS (YggB), C-terminal domain"/>
    <property type="match status" value="1"/>
</dbReference>
<feature type="domain" description="Mechanosensitive ion channel MscS" evidence="7">
    <location>
        <begin position="100"/>
        <end position="140"/>
    </location>
</feature>
<reference evidence="8 9" key="2">
    <citation type="submission" date="2019-02" db="EMBL/GenBank/DDBJ databases">
        <title>'Lichenibacterium ramalinii' gen. nov. sp. nov., 'Lichenibacterium minor' gen. nov. sp. nov.</title>
        <authorList>
            <person name="Pankratov T."/>
        </authorList>
    </citation>
    <scope>NUCLEOTIDE SEQUENCE [LARGE SCALE GENOMIC DNA]</scope>
    <source>
        <strain evidence="8 9">RmlP001</strain>
    </source>
</reference>
<dbReference type="Pfam" id="PF00924">
    <property type="entry name" value="MS_channel_2nd"/>
    <property type="match status" value="1"/>
</dbReference>
<evidence type="ECO:0000313" key="9">
    <source>
        <dbReference type="Proteomes" id="UP000289411"/>
    </source>
</evidence>
<keyword evidence="2" id="KW-1003">Cell membrane</keyword>
<proteinExistence type="predicted"/>
<dbReference type="AlphaFoldDB" id="A0A4Q2RK01"/>
<evidence type="ECO:0000256" key="6">
    <source>
        <dbReference type="SAM" id="Phobius"/>
    </source>
</evidence>
<dbReference type="Proteomes" id="UP000289411">
    <property type="component" value="Unassembled WGS sequence"/>
</dbReference>
<keyword evidence="4 6" id="KW-1133">Transmembrane helix</keyword>
<dbReference type="OrthoDB" id="3376472at2"/>
<accession>A0A4Q2RK01</accession>
<dbReference type="PANTHER" id="PTHR30566:SF5">
    <property type="entry name" value="MECHANOSENSITIVE ION CHANNEL PROTEIN 1, MITOCHONDRIAL-RELATED"/>
    <property type="match status" value="1"/>
</dbReference>
<evidence type="ECO:0000256" key="4">
    <source>
        <dbReference type="ARBA" id="ARBA00022989"/>
    </source>
</evidence>
<sequence length="319" mass="35695">MGVHWVGVTAENGRRLVLSILFVAVVLLLRAGLRRGVRSLLQGDRARQARFWTHQGLNLVASVVIVFGLMSIWFSDPARLATALGLFGAGLAFALQRVVTAIAGYIVILRGDTFTVGDRISMGGVRGDVLSLGFIQTTLMEMGVAPGSDAGPSVWVKSRQFTGRIVTVTNAKIFDEPVYNYTREFPFIWEEMSVTVRYEDDRALVETVLLDAARRHAVDPAEISSEAAKTLERRFELQRLDFEPRVFYRLTPNWLELNLRFMSRDHGTRAIKDLIAREVLDRFDGAGIRIASTPYRVVEMPTMPGLSSEPRRSLRDDPV</sequence>
<dbReference type="GO" id="GO:0008381">
    <property type="term" value="F:mechanosensitive monoatomic ion channel activity"/>
    <property type="evidence" value="ECO:0007669"/>
    <property type="project" value="UniProtKB-ARBA"/>
</dbReference>
<comment type="subcellular location">
    <subcellularLocation>
        <location evidence="1">Cell membrane</location>
        <topology evidence="1">Multi-pass membrane protein</topology>
    </subcellularLocation>
</comment>
<dbReference type="Gene3D" id="2.30.30.60">
    <property type="match status" value="1"/>
</dbReference>
<dbReference type="InterPro" id="IPR023408">
    <property type="entry name" value="MscS_beta-dom_sf"/>
</dbReference>
<dbReference type="EMBL" id="QYBC01000003">
    <property type="protein sequence ID" value="RYB06798.1"/>
    <property type="molecule type" value="Genomic_DNA"/>
</dbReference>
<organism evidence="8 9">
    <name type="scientific">Lichenibacterium ramalinae</name>
    <dbReference type="NCBI Taxonomy" id="2316527"/>
    <lineage>
        <taxon>Bacteria</taxon>
        <taxon>Pseudomonadati</taxon>
        <taxon>Pseudomonadota</taxon>
        <taxon>Alphaproteobacteria</taxon>
        <taxon>Hyphomicrobiales</taxon>
        <taxon>Lichenihabitantaceae</taxon>
        <taxon>Lichenibacterium</taxon>
    </lineage>
</organism>
<evidence type="ECO:0000259" key="7">
    <source>
        <dbReference type="Pfam" id="PF00924"/>
    </source>
</evidence>